<feature type="compositionally biased region" description="Pro residues" evidence="1">
    <location>
        <begin position="475"/>
        <end position="485"/>
    </location>
</feature>
<reference evidence="4" key="2">
    <citation type="submission" date="2025-08" db="UniProtKB">
        <authorList>
            <consortium name="RefSeq"/>
        </authorList>
    </citation>
    <scope>IDENTIFICATION</scope>
</reference>
<feature type="domain" description="Retrotransposon gag" evidence="2">
    <location>
        <begin position="170"/>
        <end position="263"/>
    </location>
</feature>
<proteinExistence type="predicted"/>
<keyword evidence="3" id="KW-1185">Reference proteome</keyword>
<evidence type="ECO:0000313" key="3">
    <source>
        <dbReference type="Proteomes" id="UP000818029"/>
    </source>
</evidence>
<feature type="compositionally biased region" description="Polar residues" evidence="1">
    <location>
        <begin position="453"/>
        <end position="464"/>
    </location>
</feature>
<dbReference type="Gene3D" id="2.40.70.10">
    <property type="entry name" value="Acid Proteases"/>
    <property type="match status" value="1"/>
</dbReference>
<dbReference type="GeneID" id="107922253"/>
<feature type="region of interest" description="Disordered" evidence="1">
    <location>
        <begin position="453"/>
        <end position="487"/>
    </location>
</feature>
<feature type="compositionally biased region" description="Basic and acidic residues" evidence="1">
    <location>
        <begin position="14"/>
        <end position="25"/>
    </location>
</feature>
<name>A0ABM2ZYK2_GOSHI</name>
<dbReference type="CDD" id="cd00303">
    <property type="entry name" value="retropepsin_like"/>
    <property type="match status" value="1"/>
</dbReference>
<dbReference type="PANTHER" id="PTHR33067:SF15">
    <property type="entry name" value="RNA-DIRECTED DNA POLYMERASE"/>
    <property type="match status" value="1"/>
</dbReference>
<dbReference type="PANTHER" id="PTHR33067">
    <property type="entry name" value="RNA-DIRECTED DNA POLYMERASE-RELATED"/>
    <property type="match status" value="1"/>
</dbReference>
<feature type="region of interest" description="Disordered" evidence="1">
    <location>
        <begin position="1"/>
        <end position="73"/>
    </location>
</feature>
<sequence length="731" mass="82646">MTRSAPGTLAFDSEIEKTAKANRKETKLRKKQSVVVGTQSNPRPEIRIDDEVESRVNKNPTQTLESKEEEVDSPEEVLNTRVDENPNLTPQLMAQTIRQLAEAPTEQPPLCIAYPTMDTDFELKSGLIQLLPTFRGLQNENPHKYLKEFHVVCLSMKPQGITEDQIKLRAFPFSLADSAREWLFYLPPGSITTWADLSRLFLNRFFPASRASELRREIVGIRQKDAETLYDYWERFKKLCASCPQHGITEQSLLQYFYEGLKPIEMNMVDAASGGALVNMTPQQARDLISTMAANSQQFRANPEPPRRVHQLSDSTIEDRLDRLTNIVNSLVTEKSKPARVCGICATPEHTTDACPSLCDDSMAHLDAVKNFPRPPQRRYDPYANTYNPGWRDHPNFSYGANPRYNQPYQNRAPQQSQDSEIKLSRETAITNRTKPEVECKCSNVTKWKDPGTSSWQESWSRNRPGNDEQIRAKPPLPKIQPPFPGRLNQCRKSKEDKEILETFRNVEINLPLLDAIRQIPRSAKFLKELCTNKRKLTGNEKVSVGENVSAVLQRKMPVKCKDRGMFAIPCKIGHLGIKKAMCDLEASINVMPYSIYESLNAGFLTKTGVTIQLADRSIVHPEGVLEDVLVKVNGLIFPADFYVIKMEEDNTPGSSDILLGRPFLSTANTKIDVRSGTLTMEFDGEIVKFNVYGTISHPSEVLDVNRVDIIDSSVEKTFESCTRSEIKSTS</sequence>
<reference evidence="3" key="1">
    <citation type="journal article" date="2020" name="Nat. Genet.">
        <title>Genomic diversifications of five Gossypium allopolyploid species and their impact on cotton improvement.</title>
        <authorList>
            <person name="Chen Z.J."/>
            <person name="Sreedasyam A."/>
            <person name="Ando A."/>
            <person name="Song Q."/>
            <person name="De Santiago L.M."/>
            <person name="Hulse-Kemp A.M."/>
            <person name="Ding M."/>
            <person name="Ye W."/>
            <person name="Kirkbride R.C."/>
            <person name="Jenkins J."/>
            <person name="Plott C."/>
            <person name="Lovell J."/>
            <person name="Lin Y.M."/>
            <person name="Vaughn R."/>
            <person name="Liu B."/>
            <person name="Simpson S."/>
            <person name="Scheffler B.E."/>
            <person name="Wen L."/>
            <person name="Saski C.A."/>
            <person name="Grover C.E."/>
            <person name="Hu G."/>
            <person name="Conover J.L."/>
            <person name="Carlson J.W."/>
            <person name="Shu S."/>
            <person name="Boston L.B."/>
            <person name="Williams M."/>
            <person name="Peterson D.G."/>
            <person name="McGee K."/>
            <person name="Jones D.C."/>
            <person name="Wendel J.F."/>
            <person name="Stelly D.M."/>
            <person name="Grimwood J."/>
            <person name="Schmutz J."/>
        </authorList>
    </citation>
    <scope>NUCLEOTIDE SEQUENCE [LARGE SCALE GENOMIC DNA]</scope>
    <source>
        <strain evidence="3">cv. TM-1</strain>
    </source>
</reference>
<dbReference type="Proteomes" id="UP000818029">
    <property type="component" value="Chromosome A02"/>
</dbReference>
<accession>A0ABM2ZYK2</accession>
<dbReference type="RefSeq" id="XP_040947714.1">
    <property type="nucleotide sequence ID" value="XM_041091780.1"/>
</dbReference>
<dbReference type="InterPro" id="IPR021109">
    <property type="entry name" value="Peptidase_aspartic_dom_sf"/>
</dbReference>
<feature type="compositionally biased region" description="Basic and acidic residues" evidence="1">
    <location>
        <begin position="44"/>
        <end position="56"/>
    </location>
</feature>
<evidence type="ECO:0000256" key="1">
    <source>
        <dbReference type="SAM" id="MobiDB-lite"/>
    </source>
</evidence>
<gene>
    <name evidence="4" type="primary">LOC107922253</name>
</gene>
<dbReference type="Pfam" id="PF03732">
    <property type="entry name" value="Retrotrans_gag"/>
    <property type="match status" value="1"/>
</dbReference>
<organism evidence="3 4">
    <name type="scientific">Gossypium hirsutum</name>
    <name type="common">Upland cotton</name>
    <name type="synonym">Gossypium mexicanum</name>
    <dbReference type="NCBI Taxonomy" id="3635"/>
    <lineage>
        <taxon>Eukaryota</taxon>
        <taxon>Viridiplantae</taxon>
        <taxon>Streptophyta</taxon>
        <taxon>Embryophyta</taxon>
        <taxon>Tracheophyta</taxon>
        <taxon>Spermatophyta</taxon>
        <taxon>Magnoliopsida</taxon>
        <taxon>eudicotyledons</taxon>
        <taxon>Gunneridae</taxon>
        <taxon>Pentapetalae</taxon>
        <taxon>rosids</taxon>
        <taxon>malvids</taxon>
        <taxon>Malvales</taxon>
        <taxon>Malvaceae</taxon>
        <taxon>Malvoideae</taxon>
        <taxon>Gossypium</taxon>
    </lineage>
</organism>
<evidence type="ECO:0000259" key="2">
    <source>
        <dbReference type="Pfam" id="PF03732"/>
    </source>
</evidence>
<dbReference type="InterPro" id="IPR005162">
    <property type="entry name" value="Retrotrans_gag_dom"/>
</dbReference>
<protein>
    <recommendedName>
        <fullName evidence="2">Retrotransposon gag domain-containing protein</fullName>
    </recommendedName>
</protein>
<evidence type="ECO:0000313" key="4">
    <source>
        <dbReference type="RefSeq" id="XP_040947714.1"/>
    </source>
</evidence>